<organism evidence="1 2">
    <name type="scientific">Aeromonas media</name>
    <dbReference type="NCBI Taxonomy" id="651"/>
    <lineage>
        <taxon>Bacteria</taxon>
        <taxon>Pseudomonadati</taxon>
        <taxon>Pseudomonadota</taxon>
        <taxon>Gammaproteobacteria</taxon>
        <taxon>Aeromonadales</taxon>
        <taxon>Aeromonadaceae</taxon>
        <taxon>Aeromonas</taxon>
    </lineage>
</organism>
<dbReference type="Pfam" id="PF13481">
    <property type="entry name" value="AAA_25"/>
    <property type="match status" value="1"/>
</dbReference>
<evidence type="ECO:0000313" key="2">
    <source>
        <dbReference type="Proteomes" id="UP000502006"/>
    </source>
</evidence>
<protein>
    <submittedName>
        <fullName evidence="1">AAA family ATPase</fullName>
    </submittedName>
</protein>
<accession>A0AAE7AF28</accession>
<dbReference type="SUPFAM" id="SSF52540">
    <property type="entry name" value="P-loop containing nucleoside triphosphate hydrolases"/>
    <property type="match status" value="1"/>
</dbReference>
<reference evidence="1 2" key="1">
    <citation type="submission" date="2019-03" db="EMBL/GenBank/DDBJ databases">
        <title>Novel transposon Tn6433 accelerates the dissemination of tet(E) in Aeromonas from aerobic biofilm under oxytetracycline stress.</title>
        <authorList>
            <person name="Shi Y."/>
            <person name="Tian Z."/>
            <person name="Zhang Y."/>
            <person name="Zhang H."/>
            <person name="Yang M."/>
        </authorList>
    </citation>
    <scope>NUCLEOTIDE SEQUENCE [LARGE SCALE GENOMIC DNA]</scope>
    <source>
        <strain evidence="1 2">T5-8</strain>
    </source>
</reference>
<name>A0AAE7AF28_AERME</name>
<dbReference type="Proteomes" id="UP000502006">
    <property type="component" value="Chromosome"/>
</dbReference>
<dbReference type="AlphaFoldDB" id="A0AAE7AF28"/>
<evidence type="ECO:0000313" key="1">
    <source>
        <dbReference type="EMBL" id="QJT30429.1"/>
    </source>
</evidence>
<proteinExistence type="predicted"/>
<dbReference type="EMBL" id="CP038444">
    <property type="protein sequence ID" value="QJT30429.1"/>
    <property type="molecule type" value="Genomic_DNA"/>
</dbReference>
<dbReference type="Gene3D" id="3.40.50.300">
    <property type="entry name" value="P-loop containing nucleotide triphosphate hydrolases"/>
    <property type="match status" value="1"/>
</dbReference>
<dbReference type="InterPro" id="IPR027417">
    <property type="entry name" value="P-loop_NTPase"/>
</dbReference>
<sequence>MFMNNEKHYNFSPAAGLISSQQRPNWVVDNLIEKGEQWIINGSPKTGKSMLATQLGLAVASGSVFLNWEIKRPALVLYMDFEVNDRLFWQRYYTMSEQTNLGDAKNIKTFLRCGDYKSTDVLDPMASQAIIDIVNDIQPDLIIWDVLARMHNAEENNNGEMGQVMRAIRKISGAAAHIIVHHARKVSPNAGGVNAGVMSMRGASSIHGEADGVISLGTREGQGARYSLTFSARAVETPDEILLNRIGLTLVSAIGEERDKLMDGLLEALGGQAVISATTLTERFCQYFSVKERQAKNYIKKCVDNGWVTRVATSERTEYVLTDGIAITHLADSSTSAN</sequence>
<gene>
    <name evidence="1" type="ORF">E4186_09680</name>
</gene>